<dbReference type="AlphaFoldDB" id="A0A7E4W7K1"/>
<reference evidence="3" key="2">
    <citation type="submission" date="2020-10" db="UniProtKB">
        <authorList>
            <consortium name="WormBaseParasite"/>
        </authorList>
    </citation>
    <scope>IDENTIFICATION</scope>
</reference>
<evidence type="ECO:0000313" key="3">
    <source>
        <dbReference type="WBParaSite" id="Pan_g7051.t1"/>
    </source>
</evidence>
<feature type="compositionally biased region" description="Polar residues" evidence="1">
    <location>
        <begin position="715"/>
        <end position="731"/>
    </location>
</feature>
<dbReference type="Gene3D" id="2.30.29.30">
    <property type="entry name" value="Pleckstrin-homology domain (PH domain)/Phosphotyrosine-binding domain (PTB)"/>
    <property type="match status" value="1"/>
</dbReference>
<feature type="region of interest" description="Disordered" evidence="1">
    <location>
        <begin position="693"/>
        <end position="833"/>
    </location>
</feature>
<protein>
    <submittedName>
        <fullName evidence="3">PH domain-containing protein</fullName>
    </submittedName>
</protein>
<accession>A0A7E4W7K1</accession>
<sequence length="979" mass="108228">MVDPDDAVAGTSTAKAQVTAATAKRRRALEEKRQMFGYITGFFCGQKEKRKTYYAGLNSRCFELHNTDKDFQRVKRPRYIFDLATIFNVNFHEDSKWKSSIMIMTPDDSFVFTAVPDDPNGYTTEDWLHILMMCSTSARAQHLGRPVMAGEFFECCIDVTCAEKPRIRQPKAPSGFDNICLYRRQYAHQRYRLGFYTHSVVLVKVGSVPAMYDHPPSCIPPFKIGNFIEIPRVMIATFGFQEKYFILRIGKLEDMENVEIWLKCESDELAKNMHSRLSEIIKLETMKRRIEPMFSNKNFKQSTPSASPTLSHQASTSAKSIDQAIISRQRAPSVVSSPAPRAHTVGAQAPTSTSWLSKILATRSNQKPSPPAVAQQELIAEAQDEFMAPLNELTRPRRSVVDDYSNGEDETEDSGGTLKFVDRDDYAPSTNYRRLHSDRLVKSFLESQQAAPVVPRDTVEDSFDEFSHRGSFSSYGSDASLPVRRRMMTAGSDSGKGEDFEHDTFHESTDSPNVVREESLICDDEPKEETSNLLTVQTANDMAAAMEDAPAYISDSNDSCYSSITANANSAYLNAKSFANATAPKPMSKESKKSRTKQPELPEAYEMMSPGQYIHPMYDRPRYDVKPCVTLVPTSSNEIIHVGEDAASSTAKSVRIAEGSSLLQPKEDLRKRAFSLGSKSWIIKPFRKLSSNRASSSKASSLAGDSECDSVASHPLSNSRQPSMSSFTSSIHGRSDSIDSSASHPSSRHSGGSARLPRPNDLVEVNFSPPPGSAGAKSDRRVGSSNSIESPMRSRTSSFVRSSKGSITPGYVAEEVEDDESTAGAGQSYSHDNKPMHEVQCFITPMDDDIFQALQRDNTSLYSTHNSSISHFETIDEHAVPATTSSSRAPSRHSRRSLEPASPIDRNAPKPVPAAVPDGLKVPPPAKAPPAPEEVAYALIQTPPLRKVSVPASTLRKTQKEAMRKCASQDKHMESVLDD</sequence>
<evidence type="ECO:0000256" key="1">
    <source>
        <dbReference type="SAM" id="MobiDB-lite"/>
    </source>
</evidence>
<feature type="region of interest" description="Disordered" evidence="1">
    <location>
        <begin position="874"/>
        <end position="930"/>
    </location>
</feature>
<name>A0A7E4W7K1_PANRE</name>
<reference evidence="2" key="1">
    <citation type="journal article" date="2013" name="Genetics">
        <title>The draft genome and transcriptome of Panagrellus redivivus are shaped by the harsh demands of a free-living lifestyle.</title>
        <authorList>
            <person name="Srinivasan J."/>
            <person name="Dillman A.R."/>
            <person name="Macchietto M.G."/>
            <person name="Heikkinen L."/>
            <person name="Lakso M."/>
            <person name="Fracchia K.M."/>
            <person name="Antoshechkin I."/>
            <person name="Mortazavi A."/>
            <person name="Wong G."/>
            <person name="Sternberg P.W."/>
        </authorList>
    </citation>
    <scope>NUCLEOTIDE SEQUENCE [LARGE SCALE GENOMIC DNA]</scope>
    <source>
        <strain evidence="2">MT8872</strain>
    </source>
</reference>
<dbReference type="Proteomes" id="UP000492821">
    <property type="component" value="Unassembled WGS sequence"/>
</dbReference>
<feature type="region of interest" description="Disordered" evidence="1">
    <location>
        <begin position="401"/>
        <end position="424"/>
    </location>
</feature>
<feature type="compositionally biased region" description="Basic and acidic residues" evidence="1">
    <location>
        <begin position="958"/>
        <end position="979"/>
    </location>
</feature>
<evidence type="ECO:0000313" key="2">
    <source>
        <dbReference type="Proteomes" id="UP000492821"/>
    </source>
</evidence>
<proteinExistence type="predicted"/>
<feature type="region of interest" description="Disordered" evidence="1">
    <location>
        <begin position="950"/>
        <end position="979"/>
    </location>
</feature>
<feature type="compositionally biased region" description="Polar residues" evidence="1">
    <location>
        <begin position="783"/>
        <end position="806"/>
    </location>
</feature>
<feature type="compositionally biased region" description="Basic and acidic residues" evidence="1">
    <location>
        <begin position="495"/>
        <end position="515"/>
    </location>
</feature>
<feature type="region of interest" description="Disordered" evidence="1">
    <location>
        <begin position="489"/>
        <end position="515"/>
    </location>
</feature>
<feature type="compositionally biased region" description="Low complexity" evidence="1">
    <location>
        <begin position="693"/>
        <end position="702"/>
    </location>
</feature>
<keyword evidence="2" id="KW-1185">Reference proteome</keyword>
<dbReference type="InterPro" id="IPR011993">
    <property type="entry name" value="PH-like_dom_sf"/>
</dbReference>
<feature type="compositionally biased region" description="Low complexity" evidence="1">
    <location>
        <begin position="738"/>
        <end position="755"/>
    </location>
</feature>
<organism evidence="2 3">
    <name type="scientific">Panagrellus redivivus</name>
    <name type="common">Microworm</name>
    <dbReference type="NCBI Taxonomy" id="6233"/>
    <lineage>
        <taxon>Eukaryota</taxon>
        <taxon>Metazoa</taxon>
        <taxon>Ecdysozoa</taxon>
        <taxon>Nematoda</taxon>
        <taxon>Chromadorea</taxon>
        <taxon>Rhabditida</taxon>
        <taxon>Tylenchina</taxon>
        <taxon>Panagrolaimomorpha</taxon>
        <taxon>Panagrolaimoidea</taxon>
        <taxon>Panagrolaimidae</taxon>
        <taxon>Panagrellus</taxon>
    </lineage>
</organism>
<feature type="region of interest" description="Disordered" evidence="1">
    <location>
        <begin position="295"/>
        <end position="319"/>
    </location>
</feature>
<dbReference type="WBParaSite" id="Pan_g7051.t1">
    <property type="protein sequence ID" value="Pan_g7051.t1"/>
    <property type="gene ID" value="Pan_g7051"/>
</dbReference>